<proteinExistence type="predicted"/>
<dbReference type="AlphaFoldDB" id="A0A7W7LZH0"/>
<evidence type="ECO:0000313" key="2">
    <source>
        <dbReference type="Proteomes" id="UP000579523"/>
    </source>
</evidence>
<protein>
    <submittedName>
        <fullName evidence="1">Uncharacterized protein</fullName>
    </submittedName>
</protein>
<evidence type="ECO:0000313" key="1">
    <source>
        <dbReference type="EMBL" id="MBB4898481.1"/>
    </source>
</evidence>
<keyword evidence="2" id="KW-1185">Reference proteome</keyword>
<dbReference type="Proteomes" id="UP000579523">
    <property type="component" value="Unassembled WGS sequence"/>
</dbReference>
<accession>A0A7W7LZH0</accession>
<gene>
    <name evidence="1" type="ORF">FHS37_002539</name>
</gene>
<organism evidence="1 2">
    <name type="scientific">Streptomyces griseomycini</name>
    <dbReference type="NCBI Taxonomy" id="66895"/>
    <lineage>
        <taxon>Bacteria</taxon>
        <taxon>Bacillati</taxon>
        <taxon>Actinomycetota</taxon>
        <taxon>Actinomycetes</taxon>
        <taxon>Kitasatosporales</taxon>
        <taxon>Streptomycetaceae</taxon>
        <taxon>Streptomyces</taxon>
    </lineage>
</organism>
<name>A0A7W7LZH0_9ACTN</name>
<sequence>MAAYRGVQAGVHGGDGLASGVGEGDTAGAFAGDELALARAGELVGDACAVPAERRGELAPGAGNPPPCSG</sequence>
<dbReference type="EMBL" id="JACHJI010000004">
    <property type="protein sequence ID" value="MBB4898481.1"/>
    <property type="molecule type" value="Genomic_DNA"/>
</dbReference>
<reference evidence="1 2" key="1">
    <citation type="submission" date="2020-08" db="EMBL/GenBank/DDBJ databases">
        <title>Genomic Encyclopedia of Type Strains, Phase III (KMG-III): the genomes of soil and plant-associated and newly described type strains.</title>
        <authorList>
            <person name="Whitman W."/>
        </authorList>
    </citation>
    <scope>NUCLEOTIDE SEQUENCE [LARGE SCALE GENOMIC DNA]</scope>
    <source>
        <strain evidence="1 2">CECT 3273</strain>
    </source>
</reference>
<comment type="caution">
    <text evidence="1">The sequence shown here is derived from an EMBL/GenBank/DDBJ whole genome shotgun (WGS) entry which is preliminary data.</text>
</comment>